<keyword evidence="1" id="KW-0472">Membrane</keyword>
<dbReference type="Pfam" id="PF09586">
    <property type="entry name" value="YfhO"/>
    <property type="match status" value="1"/>
</dbReference>
<feature type="transmembrane region" description="Helical" evidence="1">
    <location>
        <begin position="392"/>
        <end position="409"/>
    </location>
</feature>
<feature type="transmembrane region" description="Helical" evidence="1">
    <location>
        <begin position="16"/>
        <end position="37"/>
    </location>
</feature>
<name>A0A0R2BF48_9LACO</name>
<dbReference type="InterPro" id="IPR018580">
    <property type="entry name" value="Uncharacterised_YfhO"/>
</dbReference>
<feature type="transmembrane region" description="Helical" evidence="1">
    <location>
        <begin position="362"/>
        <end position="380"/>
    </location>
</feature>
<feature type="transmembrane region" description="Helical" evidence="1">
    <location>
        <begin position="331"/>
        <end position="356"/>
    </location>
</feature>
<feature type="transmembrane region" description="Helical" evidence="1">
    <location>
        <begin position="445"/>
        <end position="463"/>
    </location>
</feature>
<feature type="transmembrane region" description="Helical" evidence="1">
    <location>
        <begin position="931"/>
        <end position="952"/>
    </location>
</feature>
<sequence>MTALNFSFEKKQLKHLYLTYTLAFLLVSFFVYGTYLITGHALIWHLDGANQHLPLLEQYRQLVLNFFKDPSQGITQWAWNFGLGSDAFQVYSYYNIGDIFTYIALLFPKSQLALAFQLTIILRLYCAGLAFCYLAKHFDFGRLTIVAGALVYLFNAFLLYSNVAQPFFTTPFILFPLIIVALEAVLQKRSYLPLILIFTWMLISSFYFAYVLGIGAMIYLGLRFLTHYRQLYYPKDIFQVIFNLGIATLTSLLCASIMLIPEILAVKNSTRSGGAFANGLTLYPPYYYLALPSQLINGANRDFYFWSALGFASLAFFALVYIVGERKKYPLLFGSFLLSFIMLLFPFFGAVFNGMLAPSNRWTLLTCLPMALAVCCLIKNSHKLTQKTLKSFTYGLLLYVAYISVTYLFQNDEKLFIPIVFLFIFWSILIASNMQNIRSKLPAHLLLWALIANVCFNAVYFEAPYNGGYATEMLPTGAYKTLKNERFFGLDKALPDPQSDFYRISTLSKNYELGSDYHLYNVLDSKLYSINSYYSLQTKSLGDFSNVMQNSQYEANIPLGQVSDRTVLNNFLGVRYLFALLNYPNANKVPYGYELSKTTQKITDPNGNSKKDQQTLLYQTKNAFPLLYLQSKAIAASSAEQLNPTQRERALALGVVVDDKLAKNYPTATVNSEVVEIPYRLISSRGTVVSPKDLVKQDSDETYQIVLEEPEKYGAGELHFDFSQIKYTPFTFSEQLALEKRKQTNDLTQGILAKNELLSSYKYFRYHILQGSPDNSFSLSVTSDLGQEKLFQPKQNALSFYKTVTQGTLNSGYFKELPSSLTLTPSKLGTYSFKLKIYVEKLGTSYDKQVQQIQRQALQDVKLTKNGVSGNITTTQKAILTSSIPYSKGWEVTVDGKKRTVIKTNQAFIGTTLSKGKHQVTFTYHLPGLKLGALLSVLGLLLYASLGLFTFLKNKRIH</sequence>
<feature type="transmembrane region" description="Helical" evidence="1">
    <location>
        <begin position="114"/>
        <end position="135"/>
    </location>
</feature>
<proteinExistence type="predicted"/>
<feature type="transmembrane region" description="Helical" evidence="1">
    <location>
        <begin position="142"/>
        <end position="161"/>
    </location>
</feature>
<evidence type="ECO:0000313" key="3">
    <source>
        <dbReference type="Proteomes" id="UP000051612"/>
    </source>
</evidence>
<dbReference type="AlphaFoldDB" id="A0A0R2BF48"/>
<dbReference type="Proteomes" id="UP000051612">
    <property type="component" value="Unassembled WGS sequence"/>
</dbReference>
<evidence type="ECO:0000313" key="2">
    <source>
        <dbReference type="EMBL" id="KRM74460.1"/>
    </source>
</evidence>
<dbReference type="PATRIC" id="fig|1423772.3.peg.407"/>
<dbReference type="EMBL" id="AYYN01000095">
    <property type="protein sequence ID" value="KRM74460.1"/>
    <property type="molecule type" value="Genomic_DNA"/>
</dbReference>
<evidence type="ECO:0000256" key="1">
    <source>
        <dbReference type="SAM" id="Phobius"/>
    </source>
</evidence>
<feature type="transmembrane region" description="Helical" evidence="1">
    <location>
        <begin position="415"/>
        <end position="433"/>
    </location>
</feature>
<feature type="transmembrane region" description="Helical" evidence="1">
    <location>
        <begin position="272"/>
        <end position="291"/>
    </location>
</feature>
<feature type="transmembrane region" description="Helical" evidence="1">
    <location>
        <begin position="240"/>
        <end position="260"/>
    </location>
</feature>
<dbReference type="PANTHER" id="PTHR38454:SF1">
    <property type="entry name" value="INTEGRAL MEMBRANE PROTEIN"/>
    <property type="match status" value="1"/>
</dbReference>
<organism evidence="2 3">
    <name type="scientific">Ligilactobacillus murinus DSM 20452 = NBRC 14221</name>
    <dbReference type="NCBI Taxonomy" id="1423772"/>
    <lineage>
        <taxon>Bacteria</taxon>
        <taxon>Bacillati</taxon>
        <taxon>Bacillota</taxon>
        <taxon>Bacilli</taxon>
        <taxon>Lactobacillales</taxon>
        <taxon>Lactobacillaceae</taxon>
        <taxon>Ligilactobacillus</taxon>
    </lineage>
</organism>
<gene>
    <name evidence="2" type="ORF">FC48_GL000371</name>
</gene>
<dbReference type="PANTHER" id="PTHR38454">
    <property type="entry name" value="INTEGRAL MEMBRANE PROTEIN-RELATED"/>
    <property type="match status" value="1"/>
</dbReference>
<feature type="transmembrane region" description="Helical" evidence="1">
    <location>
        <begin position="303"/>
        <end position="324"/>
    </location>
</feature>
<reference evidence="2 3" key="1">
    <citation type="journal article" date="2015" name="Genome Announc.">
        <title>Expanding the biotechnology potential of lactobacilli through comparative genomics of 213 strains and associated genera.</title>
        <authorList>
            <person name="Sun Z."/>
            <person name="Harris H.M."/>
            <person name="McCann A."/>
            <person name="Guo C."/>
            <person name="Argimon S."/>
            <person name="Zhang W."/>
            <person name="Yang X."/>
            <person name="Jeffery I.B."/>
            <person name="Cooney J.C."/>
            <person name="Kagawa T.F."/>
            <person name="Liu W."/>
            <person name="Song Y."/>
            <person name="Salvetti E."/>
            <person name="Wrobel A."/>
            <person name="Rasinkangas P."/>
            <person name="Parkhill J."/>
            <person name="Rea M.C."/>
            <person name="O'Sullivan O."/>
            <person name="Ritari J."/>
            <person name="Douillard F.P."/>
            <person name="Paul Ross R."/>
            <person name="Yang R."/>
            <person name="Briner A.E."/>
            <person name="Felis G.E."/>
            <person name="de Vos W.M."/>
            <person name="Barrangou R."/>
            <person name="Klaenhammer T.R."/>
            <person name="Caufield P.W."/>
            <person name="Cui Y."/>
            <person name="Zhang H."/>
            <person name="O'Toole P.W."/>
        </authorList>
    </citation>
    <scope>NUCLEOTIDE SEQUENCE [LARGE SCALE GENOMIC DNA]</scope>
    <source>
        <strain evidence="2 3">DSM 20452</strain>
    </source>
</reference>
<protein>
    <submittedName>
        <fullName evidence="2">Uncharacterized protein</fullName>
    </submittedName>
</protein>
<feature type="transmembrane region" description="Helical" evidence="1">
    <location>
        <begin position="167"/>
        <end position="186"/>
    </location>
</feature>
<keyword evidence="1" id="KW-0812">Transmembrane</keyword>
<feature type="transmembrane region" description="Helical" evidence="1">
    <location>
        <begin position="193"/>
        <end position="220"/>
    </location>
</feature>
<keyword evidence="1" id="KW-1133">Transmembrane helix</keyword>
<comment type="caution">
    <text evidence="2">The sequence shown here is derived from an EMBL/GenBank/DDBJ whole genome shotgun (WGS) entry which is preliminary data.</text>
</comment>
<accession>A0A0R2BF48</accession>